<comment type="caution">
    <text evidence="7">The sequence shown here is derived from an EMBL/GenBank/DDBJ whole genome shotgun (WGS) entry which is preliminary data.</text>
</comment>
<evidence type="ECO:0000256" key="3">
    <source>
        <dbReference type="ARBA" id="ARBA00022630"/>
    </source>
</evidence>
<keyword evidence="8" id="KW-1185">Reference proteome</keyword>
<name>A0ABS5FPM1_9BRAD</name>
<protein>
    <submittedName>
        <fullName evidence="7">NAD(P)/FAD-dependent oxidoreductase</fullName>
    </submittedName>
</protein>
<dbReference type="InterPro" id="IPR051820">
    <property type="entry name" value="FAD-binding_MO"/>
</dbReference>
<comment type="cofactor">
    <cofactor evidence="1">
        <name>FAD</name>
        <dbReference type="ChEBI" id="CHEBI:57692"/>
    </cofactor>
</comment>
<dbReference type="EMBL" id="JAFCJH010000030">
    <property type="protein sequence ID" value="MBR0798728.1"/>
    <property type="molecule type" value="Genomic_DNA"/>
</dbReference>
<dbReference type="Pfam" id="PF00743">
    <property type="entry name" value="FMO-like"/>
    <property type="match status" value="1"/>
</dbReference>
<evidence type="ECO:0000256" key="4">
    <source>
        <dbReference type="ARBA" id="ARBA00022827"/>
    </source>
</evidence>
<comment type="similarity">
    <text evidence="2">Belongs to the FAD-binding monooxygenase family.</text>
</comment>
<keyword evidence="6" id="KW-0503">Monooxygenase</keyword>
<sequence length="502" mass="55965">MSGHFDVLIVGAGLSGIGAGYHLQTNCPDRSYAILEGRDCIGGTWDLFRYPGIRSDSDMYTLGYSFRPWTEPKAIADGSSILKYVRETASIYGIDKKIRFNHRVISADWSSADSRWTVEVERGPEKTIERLTCNFLFMCSGYYKYEHGYTPDFPGVSDFAGRVVHPQQWTEDIDYAGKKVVVIGSGATAVTLVPEMAKAASHVTMLQRSPTYVVSRPDKDKIADWLRARLPAKLAYGITRWKNVLLGMYFYRLCKRDPERVKNLILGGVRQALGPDYDVATHFTPRYKPWDQRLCLVPNGDLFDSIRSGRSSVVTDQIETFTASGIKLKSGNQLDADVVVTATGLDLQVLGGLALSVDGADVDLSKTMNYKGLMYSGVPNLAAAFGYTNASWTLKCDLTCEYVCRMLNYMKANGYAQATPRRNDPSVTEMPWVDFSSGYVQRAMERFPKQGSRRPWRLYQNYALDIVSLRFGSMKDEAIEYRPARRAAAAAGADPAPARQVA</sequence>
<keyword evidence="4" id="KW-0274">FAD</keyword>
<dbReference type="PANTHER" id="PTHR43872:SF1">
    <property type="entry name" value="MONOOXYGENASE, PUTATIVE (AFU_ORTHOLOGUE AFUA_8G02570)-RELATED"/>
    <property type="match status" value="1"/>
</dbReference>
<dbReference type="Proteomes" id="UP001315278">
    <property type="component" value="Unassembled WGS sequence"/>
</dbReference>
<gene>
    <name evidence="7" type="ORF">JQ615_25405</name>
</gene>
<evidence type="ECO:0000256" key="1">
    <source>
        <dbReference type="ARBA" id="ARBA00001974"/>
    </source>
</evidence>
<reference evidence="8" key="1">
    <citation type="journal article" date="2021" name="ISME J.">
        <title>Evolutionary origin and ecological implication of a unique nif island in free-living Bradyrhizobium lineages.</title>
        <authorList>
            <person name="Tao J."/>
        </authorList>
    </citation>
    <scope>NUCLEOTIDE SEQUENCE [LARGE SCALE GENOMIC DNA]</scope>
    <source>
        <strain evidence="8">SZCCT0434</strain>
    </source>
</reference>
<accession>A0ABS5FPM1</accession>
<proteinExistence type="inferred from homology"/>
<evidence type="ECO:0000256" key="5">
    <source>
        <dbReference type="ARBA" id="ARBA00023002"/>
    </source>
</evidence>
<dbReference type="SUPFAM" id="SSF51905">
    <property type="entry name" value="FAD/NAD(P)-binding domain"/>
    <property type="match status" value="1"/>
</dbReference>
<evidence type="ECO:0000313" key="7">
    <source>
        <dbReference type="EMBL" id="MBR0798728.1"/>
    </source>
</evidence>
<dbReference type="Pfam" id="PF13450">
    <property type="entry name" value="NAD_binding_8"/>
    <property type="match status" value="1"/>
</dbReference>
<keyword evidence="3" id="KW-0285">Flavoprotein</keyword>
<dbReference type="InterPro" id="IPR036188">
    <property type="entry name" value="FAD/NAD-bd_sf"/>
</dbReference>
<dbReference type="Gene3D" id="3.50.50.60">
    <property type="entry name" value="FAD/NAD(P)-binding domain"/>
    <property type="match status" value="2"/>
</dbReference>
<dbReference type="PANTHER" id="PTHR43872">
    <property type="entry name" value="MONOOXYGENASE, PUTATIVE (AFU_ORTHOLOGUE AFUA_8G02570)-RELATED"/>
    <property type="match status" value="1"/>
</dbReference>
<organism evidence="7 8">
    <name type="scientific">Bradyrhizobium jicamae</name>
    <dbReference type="NCBI Taxonomy" id="280332"/>
    <lineage>
        <taxon>Bacteria</taxon>
        <taxon>Pseudomonadati</taxon>
        <taxon>Pseudomonadota</taxon>
        <taxon>Alphaproteobacteria</taxon>
        <taxon>Hyphomicrobiales</taxon>
        <taxon>Nitrobacteraceae</taxon>
        <taxon>Bradyrhizobium</taxon>
    </lineage>
</organism>
<evidence type="ECO:0000313" key="8">
    <source>
        <dbReference type="Proteomes" id="UP001315278"/>
    </source>
</evidence>
<evidence type="ECO:0000256" key="2">
    <source>
        <dbReference type="ARBA" id="ARBA00010139"/>
    </source>
</evidence>
<evidence type="ECO:0000256" key="6">
    <source>
        <dbReference type="ARBA" id="ARBA00023033"/>
    </source>
</evidence>
<keyword evidence="5" id="KW-0560">Oxidoreductase</keyword>
<dbReference type="RefSeq" id="WP_212493891.1">
    <property type="nucleotide sequence ID" value="NZ_JAFCJH010000030.1"/>
</dbReference>
<dbReference type="InterPro" id="IPR020946">
    <property type="entry name" value="Flavin_mOase-like"/>
</dbReference>